<evidence type="ECO:0000256" key="2">
    <source>
        <dbReference type="ARBA" id="ARBA00022692"/>
    </source>
</evidence>
<keyword evidence="2" id="KW-0812">Transmembrane</keyword>
<dbReference type="Pfam" id="PF13516">
    <property type="entry name" value="LRR_6"/>
    <property type="match status" value="2"/>
</dbReference>
<keyword evidence="5" id="KW-0472">Membrane</keyword>
<reference evidence="8 9" key="1">
    <citation type="journal article" date="2023" name="Plants (Basel)">
        <title>Bridging the Gap: Combining Genomics and Transcriptomics Approaches to Understand Stylosanthes scabra, an Orphan Legume from the Brazilian Caatinga.</title>
        <authorList>
            <person name="Ferreira-Neto J.R.C."/>
            <person name="da Silva M.D."/>
            <person name="Binneck E."/>
            <person name="de Melo N.F."/>
            <person name="da Silva R.H."/>
            <person name="de Melo A.L.T.M."/>
            <person name="Pandolfi V."/>
            <person name="Bustamante F.O."/>
            <person name="Brasileiro-Vidal A.C."/>
            <person name="Benko-Iseppon A.M."/>
        </authorList>
    </citation>
    <scope>NUCLEOTIDE SEQUENCE [LARGE SCALE GENOMIC DNA]</scope>
    <source>
        <tissue evidence="8">Leaves</tissue>
    </source>
</reference>
<evidence type="ECO:0000313" key="9">
    <source>
        <dbReference type="Proteomes" id="UP001341840"/>
    </source>
</evidence>
<dbReference type="Proteomes" id="UP001341840">
    <property type="component" value="Unassembled WGS sequence"/>
</dbReference>
<gene>
    <name evidence="8" type="ORF">PIB30_094758</name>
</gene>
<name>A0ABU6TV52_9FABA</name>
<dbReference type="PANTHER" id="PTHR48061">
    <property type="entry name" value="LEUCINE-RICH REPEAT RECEPTOR PROTEIN KINASE EMS1-LIKE-RELATED"/>
    <property type="match status" value="1"/>
</dbReference>
<evidence type="ECO:0000256" key="1">
    <source>
        <dbReference type="ARBA" id="ARBA00004479"/>
    </source>
</evidence>
<dbReference type="Pfam" id="PF00560">
    <property type="entry name" value="LRR_1"/>
    <property type="match status" value="2"/>
</dbReference>
<keyword evidence="7" id="KW-0325">Glycoprotein</keyword>
<evidence type="ECO:0000313" key="8">
    <source>
        <dbReference type="EMBL" id="MED6152724.1"/>
    </source>
</evidence>
<keyword evidence="4" id="KW-1133">Transmembrane helix</keyword>
<keyword evidence="3" id="KW-0732">Signal</keyword>
<dbReference type="Gene3D" id="3.80.10.10">
    <property type="entry name" value="Ribonuclease Inhibitor"/>
    <property type="match status" value="2"/>
</dbReference>
<organism evidence="8 9">
    <name type="scientific">Stylosanthes scabra</name>
    <dbReference type="NCBI Taxonomy" id="79078"/>
    <lineage>
        <taxon>Eukaryota</taxon>
        <taxon>Viridiplantae</taxon>
        <taxon>Streptophyta</taxon>
        <taxon>Embryophyta</taxon>
        <taxon>Tracheophyta</taxon>
        <taxon>Spermatophyta</taxon>
        <taxon>Magnoliopsida</taxon>
        <taxon>eudicotyledons</taxon>
        <taxon>Gunneridae</taxon>
        <taxon>Pentapetalae</taxon>
        <taxon>rosids</taxon>
        <taxon>fabids</taxon>
        <taxon>Fabales</taxon>
        <taxon>Fabaceae</taxon>
        <taxon>Papilionoideae</taxon>
        <taxon>50 kb inversion clade</taxon>
        <taxon>dalbergioids sensu lato</taxon>
        <taxon>Dalbergieae</taxon>
        <taxon>Pterocarpus clade</taxon>
        <taxon>Stylosanthes</taxon>
    </lineage>
</organism>
<dbReference type="PANTHER" id="PTHR48061:SF50">
    <property type="entry name" value="LEUCINE-RICH REPEAT-CONTAINING N-TERMINAL PLANT-TYPE DOMAIN-CONTAINING PROTEIN"/>
    <property type="match status" value="1"/>
</dbReference>
<dbReference type="EMBL" id="JASCZI010092738">
    <property type="protein sequence ID" value="MED6152724.1"/>
    <property type="molecule type" value="Genomic_DNA"/>
</dbReference>
<keyword evidence="9" id="KW-1185">Reference proteome</keyword>
<protein>
    <submittedName>
        <fullName evidence="8">Uncharacterized protein</fullName>
    </submittedName>
</protein>
<evidence type="ECO:0000256" key="7">
    <source>
        <dbReference type="ARBA" id="ARBA00023180"/>
    </source>
</evidence>
<dbReference type="SUPFAM" id="SSF52058">
    <property type="entry name" value="L domain-like"/>
    <property type="match status" value="1"/>
</dbReference>
<dbReference type="InterPro" id="IPR046956">
    <property type="entry name" value="RLP23-like"/>
</dbReference>
<keyword evidence="6" id="KW-0675">Receptor</keyword>
<dbReference type="InterPro" id="IPR032675">
    <property type="entry name" value="LRR_dom_sf"/>
</dbReference>
<comment type="caution">
    <text evidence="8">The sequence shown here is derived from an EMBL/GenBank/DDBJ whole genome shotgun (WGS) entry which is preliminary data.</text>
</comment>
<evidence type="ECO:0000256" key="3">
    <source>
        <dbReference type="ARBA" id="ARBA00022729"/>
    </source>
</evidence>
<comment type="subcellular location">
    <subcellularLocation>
        <location evidence="1">Membrane</location>
        <topology evidence="1">Single-pass type I membrane protein</topology>
    </subcellularLocation>
</comment>
<evidence type="ECO:0000256" key="6">
    <source>
        <dbReference type="ARBA" id="ARBA00023170"/>
    </source>
</evidence>
<sequence length="213" mass="23456">MSGHVIGLDLTCGALEGKVHPNSTLFHLTHLQTLNVAFNRFYGSQLPSQIGELVSLTHLNLSNCEFEGDIPLQISHLSKLQSLDLTFNDGLKWKETSWKRLLQNATSLRDIVLDSTDMSSIGLTTGPFSSSLLTLSLAKTGVSGDLTSHILCLPNLQQLNLRDNNIGIHVPKLNCSTSLLSILDLSYCGIQGPIPHFLWHTITSMIQSRHQFL</sequence>
<evidence type="ECO:0000256" key="4">
    <source>
        <dbReference type="ARBA" id="ARBA00022989"/>
    </source>
</evidence>
<evidence type="ECO:0000256" key="5">
    <source>
        <dbReference type="ARBA" id="ARBA00023136"/>
    </source>
</evidence>
<accession>A0ABU6TV52</accession>
<dbReference type="InterPro" id="IPR001611">
    <property type="entry name" value="Leu-rich_rpt"/>
</dbReference>
<proteinExistence type="predicted"/>